<reference evidence="10" key="3">
    <citation type="journal article" date="2014" name="Nature">
        <title>Elephant shark genome provides unique insights into gnathostome evolution.</title>
        <authorList>
            <consortium name="International Elephant Shark Genome Sequencing Consortium"/>
            <person name="Venkatesh B."/>
            <person name="Lee A.P."/>
            <person name="Ravi V."/>
            <person name="Maurya A.K."/>
            <person name="Lian M.M."/>
            <person name="Swann J.B."/>
            <person name="Ohta Y."/>
            <person name="Flajnik M.F."/>
            <person name="Sutoh Y."/>
            <person name="Kasahara M."/>
            <person name="Hoon S."/>
            <person name="Gangu V."/>
            <person name="Roy S.W."/>
            <person name="Irimia M."/>
            <person name="Korzh V."/>
            <person name="Kondrychyn I."/>
            <person name="Lim Z.W."/>
            <person name="Tay B.H."/>
            <person name="Tohari S."/>
            <person name="Kong K.W."/>
            <person name="Ho S."/>
            <person name="Lorente-Galdos B."/>
            <person name="Quilez J."/>
            <person name="Marques-Bonet T."/>
            <person name="Raney B.J."/>
            <person name="Ingham P.W."/>
            <person name="Tay A."/>
            <person name="Hillier L.W."/>
            <person name="Minx P."/>
            <person name="Boehm T."/>
            <person name="Wilson R.K."/>
            <person name="Brenner S."/>
            <person name="Warren W.C."/>
        </authorList>
    </citation>
    <scope>NUCLEOTIDE SEQUENCE [LARGE SCALE GENOMIC DNA]</scope>
</reference>
<proteinExistence type="predicted"/>
<dbReference type="PANTHER" id="PTHR10155:SF4">
    <property type="entry name" value="SUPPRESSOR OF CYTOKINE SIGNALING 1"/>
    <property type="match status" value="1"/>
</dbReference>
<keyword evidence="10" id="KW-1185">Reference proteome</keyword>
<dbReference type="UniPathway" id="UPA00143"/>
<dbReference type="GO" id="GO:0046935">
    <property type="term" value="F:1-phosphatidylinositol-3-kinase regulator activity"/>
    <property type="evidence" value="ECO:0007669"/>
    <property type="project" value="TreeGrafter"/>
</dbReference>
<feature type="domain" description="SOCS box" evidence="8">
    <location>
        <begin position="162"/>
        <end position="211"/>
    </location>
</feature>
<dbReference type="PROSITE" id="PS50001">
    <property type="entry name" value="SH2"/>
    <property type="match status" value="1"/>
</dbReference>
<reference evidence="9" key="5">
    <citation type="submission" date="2025-09" db="UniProtKB">
        <authorList>
            <consortium name="Ensembl"/>
        </authorList>
    </citation>
    <scope>IDENTIFICATION</scope>
</reference>
<keyword evidence="5 6" id="KW-0727">SH2 domain</keyword>
<dbReference type="SMART" id="SM00253">
    <property type="entry name" value="SOCS"/>
    <property type="match status" value="1"/>
</dbReference>
<evidence type="ECO:0000256" key="4">
    <source>
        <dbReference type="ARBA" id="ARBA00022786"/>
    </source>
</evidence>
<dbReference type="OMA" id="FPTFTCK"/>
<dbReference type="SMART" id="SM00969">
    <property type="entry name" value="SOCS_box"/>
    <property type="match status" value="1"/>
</dbReference>
<dbReference type="Pfam" id="PF07525">
    <property type="entry name" value="SOCS_box"/>
    <property type="match status" value="1"/>
</dbReference>
<dbReference type="SMART" id="SM00252">
    <property type="entry name" value="SH2"/>
    <property type="match status" value="1"/>
</dbReference>
<evidence type="ECO:0000256" key="1">
    <source>
        <dbReference type="ARBA" id="ARBA00004906"/>
    </source>
</evidence>
<protein>
    <submittedName>
        <fullName evidence="9">Suppressor of cytokine signaling 1</fullName>
    </submittedName>
</protein>
<evidence type="ECO:0000256" key="6">
    <source>
        <dbReference type="PROSITE-ProRule" id="PRU00191"/>
    </source>
</evidence>
<comment type="pathway">
    <text evidence="1">Protein modification; protein ubiquitination.</text>
</comment>
<evidence type="ECO:0000313" key="10">
    <source>
        <dbReference type="Proteomes" id="UP000314986"/>
    </source>
</evidence>
<evidence type="ECO:0000256" key="3">
    <source>
        <dbReference type="ARBA" id="ARBA00022700"/>
    </source>
</evidence>
<reference evidence="9" key="4">
    <citation type="submission" date="2025-08" db="UniProtKB">
        <authorList>
            <consortium name="Ensembl"/>
        </authorList>
    </citation>
    <scope>IDENTIFICATION</scope>
</reference>
<dbReference type="InterPro" id="IPR001496">
    <property type="entry name" value="SOCS_box"/>
</dbReference>
<organism evidence="9 10">
    <name type="scientific">Callorhinchus milii</name>
    <name type="common">Ghost shark</name>
    <dbReference type="NCBI Taxonomy" id="7868"/>
    <lineage>
        <taxon>Eukaryota</taxon>
        <taxon>Metazoa</taxon>
        <taxon>Chordata</taxon>
        <taxon>Craniata</taxon>
        <taxon>Vertebrata</taxon>
        <taxon>Chondrichthyes</taxon>
        <taxon>Holocephali</taxon>
        <taxon>Chimaeriformes</taxon>
        <taxon>Callorhinchidae</taxon>
        <taxon>Callorhinchus</taxon>
    </lineage>
</organism>
<dbReference type="GO" id="GO:0016567">
    <property type="term" value="P:protein ubiquitination"/>
    <property type="evidence" value="ECO:0007669"/>
    <property type="project" value="UniProtKB-UniPathway"/>
</dbReference>
<dbReference type="InterPro" id="IPR036860">
    <property type="entry name" value="SH2_dom_sf"/>
</dbReference>
<dbReference type="Proteomes" id="UP000314986">
    <property type="component" value="Unassembled WGS sequence"/>
</dbReference>
<accession>A0A4W3GLT1</accession>
<feature type="domain" description="SH2" evidence="7">
    <location>
        <begin position="70"/>
        <end position="144"/>
    </location>
</feature>
<dbReference type="Ensembl" id="ENSCMIT00000004199.1">
    <property type="protein sequence ID" value="ENSCMIP00000004047.1"/>
    <property type="gene ID" value="ENSCMIG00000002426.1"/>
</dbReference>
<evidence type="ECO:0000259" key="7">
    <source>
        <dbReference type="PROSITE" id="PS50001"/>
    </source>
</evidence>
<evidence type="ECO:0000313" key="9">
    <source>
        <dbReference type="Ensembl" id="ENSCMIP00000004047.1"/>
    </source>
</evidence>
<evidence type="ECO:0000256" key="2">
    <source>
        <dbReference type="ARBA" id="ARBA00022604"/>
    </source>
</evidence>
<reference evidence="10" key="2">
    <citation type="journal article" date="2007" name="PLoS Biol.">
        <title>Survey sequencing and comparative analysis of the elephant shark (Callorhinchus milii) genome.</title>
        <authorList>
            <person name="Venkatesh B."/>
            <person name="Kirkness E.F."/>
            <person name="Loh Y.H."/>
            <person name="Halpern A.L."/>
            <person name="Lee A.P."/>
            <person name="Johnson J."/>
            <person name="Dandona N."/>
            <person name="Viswanathan L.D."/>
            <person name="Tay A."/>
            <person name="Venter J.C."/>
            <person name="Strausberg R.L."/>
            <person name="Brenner S."/>
        </authorList>
    </citation>
    <scope>NUCLEOTIDE SEQUENCE [LARGE SCALE GENOMIC DNA]</scope>
</reference>
<dbReference type="SUPFAM" id="SSF158235">
    <property type="entry name" value="SOCS box-like"/>
    <property type="match status" value="1"/>
</dbReference>
<keyword evidence="4" id="KW-0833">Ubl conjugation pathway</keyword>
<name>A0A4W3GLT1_CALMI</name>
<dbReference type="InterPro" id="IPR000980">
    <property type="entry name" value="SH2"/>
</dbReference>
<sequence length="212" mass="23542">KRSHRVFCGRNAAADCAQRRPHKNKQSWMVSQGPQSQVEAQEPCGRFRLFRGSELVVVESSLCRLVEGGFYWGSLGVGEAHNLLRRRAVGTFLVRDSCQPDHLFTLSARGHEGPLSVRLAFTGGRFALEPALPFPCVVELLDYYAGLGPRAPVTFQSGVSLALASPLRKPGVPPLQALCRRNLVRTFGREGLESLPLSPRIRSYIERFPFKI</sequence>
<keyword evidence="2" id="KW-0341">Growth regulation</keyword>
<dbReference type="Pfam" id="PF00017">
    <property type="entry name" value="SH2"/>
    <property type="match status" value="1"/>
</dbReference>
<dbReference type="GeneTree" id="ENSGT00940000161164"/>
<dbReference type="GO" id="GO:0005942">
    <property type="term" value="C:phosphatidylinositol 3-kinase complex"/>
    <property type="evidence" value="ECO:0007669"/>
    <property type="project" value="TreeGrafter"/>
</dbReference>
<dbReference type="AlphaFoldDB" id="A0A4W3GLT1"/>
<dbReference type="GO" id="GO:0046854">
    <property type="term" value="P:phosphatidylinositol phosphate biosynthetic process"/>
    <property type="evidence" value="ECO:0007669"/>
    <property type="project" value="TreeGrafter"/>
</dbReference>
<keyword evidence="3" id="KW-0734">Signal transduction inhibitor</keyword>
<reference evidence="10" key="1">
    <citation type="journal article" date="2006" name="Science">
        <title>Ancient noncoding elements conserved in the human genome.</title>
        <authorList>
            <person name="Venkatesh B."/>
            <person name="Kirkness E.F."/>
            <person name="Loh Y.H."/>
            <person name="Halpern A.L."/>
            <person name="Lee A.P."/>
            <person name="Johnson J."/>
            <person name="Dandona N."/>
            <person name="Viswanathan L.D."/>
            <person name="Tay A."/>
            <person name="Venter J.C."/>
            <person name="Strausberg R.L."/>
            <person name="Brenner S."/>
        </authorList>
    </citation>
    <scope>NUCLEOTIDE SEQUENCE [LARGE SCALE GENOMIC DNA]</scope>
</reference>
<dbReference type="STRING" id="7868.ENSCMIP00000004047"/>
<dbReference type="Gene3D" id="3.30.505.10">
    <property type="entry name" value="SH2 domain"/>
    <property type="match status" value="1"/>
</dbReference>
<dbReference type="InParanoid" id="A0A4W3GLT1"/>
<evidence type="ECO:0000256" key="5">
    <source>
        <dbReference type="ARBA" id="ARBA00022999"/>
    </source>
</evidence>
<dbReference type="GO" id="GO:0035556">
    <property type="term" value="P:intracellular signal transduction"/>
    <property type="evidence" value="ECO:0007669"/>
    <property type="project" value="InterPro"/>
</dbReference>
<dbReference type="PANTHER" id="PTHR10155">
    <property type="entry name" value="PHOSPHATIDYLINOSITOL 3-KINASE REGULATORY SUBUNIT"/>
    <property type="match status" value="1"/>
</dbReference>
<dbReference type="Gene3D" id="1.10.750.20">
    <property type="entry name" value="SOCS box"/>
    <property type="match status" value="1"/>
</dbReference>
<dbReference type="InterPro" id="IPR036036">
    <property type="entry name" value="SOCS_box-like_dom_sf"/>
</dbReference>
<dbReference type="PROSITE" id="PS50225">
    <property type="entry name" value="SOCS"/>
    <property type="match status" value="1"/>
</dbReference>
<dbReference type="SUPFAM" id="SSF55550">
    <property type="entry name" value="SH2 domain"/>
    <property type="match status" value="1"/>
</dbReference>
<evidence type="ECO:0000259" key="8">
    <source>
        <dbReference type="PROSITE" id="PS50225"/>
    </source>
</evidence>
<dbReference type="GO" id="GO:0009968">
    <property type="term" value="P:negative regulation of signal transduction"/>
    <property type="evidence" value="ECO:0007669"/>
    <property type="project" value="UniProtKB-KW"/>
</dbReference>